<evidence type="ECO:0000313" key="2">
    <source>
        <dbReference type="Proteomes" id="UP001301958"/>
    </source>
</evidence>
<accession>A0AAN7BGW0</accession>
<dbReference type="Proteomes" id="UP001301958">
    <property type="component" value="Unassembled WGS sequence"/>
</dbReference>
<reference evidence="1" key="1">
    <citation type="journal article" date="2023" name="Mol. Phylogenet. Evol.">
        <title>Genome-scale phylogeny and comparative genomics of the fungal order Sordariales.</title>
        <authorList>
            <person name="Hensen N."/>
            <person name="Bonometti L."/>
            <person name="Westerberg I."/>
            <person name="Brannstrom I.O."/>
            <person name="Guillou S."/>
            <person name="Cros-Aarteil S."/>
            <person name="Calhoun S."/>
            <person name="Haridas S."/>
            <person name="Kuo A."/>
            <person name="Mondo S."/>
            <person name="Pangilinan J."/>
            <person name="Riley R."/>
            <person name="LaButti K."/>
            <person name="Andreopoulos B."/>
            <person name="Lipzen A."/>
            <person name="Chen C."/>
            <person name="Yan M."/>
            <person name="Daum C."/>
            <person name="Ng V."/>
            <person name="Clum A."/>
            <person name="Steindorff A."/>
            <person name="Ohm R.A."/>
            <person name="Martin F."/>
            <person name="Silar P."/>
            <person name="Natvig D.O."/>
            <person name="Lalanne C."/>
            <person name="Gautier V."/>
            <person name="Ament-Velasquez S.L."/>
            <person name="Kruys A."/>
            <person name="Hutchinson M.I."/>
            <person name="Powell A.J."/>
            <person name="Barry K."/>
            <person name="Miller A.N."/>
            <person name="Grigoriev I.V."/>
            <person name="Debuchy R."/>
            <person name="Gladieux P."/>
            <person name="Hiltunen Thoren M."/>
            <person name="Johannesson H."/>
        </authorList>
    </citation>
    <scope>NUCLEOTIDE SEQUENCE</scope>
    <source>
        <strain evidence="1">CBS 990.96</strain>
    </source>
</reference>
<evidence type="ECO:0008006" key="3">
    <source>
        <dbReference type="Google" id="ProtNLM"/>
    </source>
</evidence>
<keyword evidence="2" id="KW-1185">Reference proteome</keyword>
<evidence type="ECO:0000313" key="1">
    <source>
        <dbReference type="EMBL" id="KAK4223104.1"/>
    </source>
</evidence>
<proteinExistence type="predicted"/>
<gene>
    <name evidence="1" type="ORF">QBC38DRAFT_373821</name>
</gene>
<dbReference type="AlphaFoldDB" id="A0AAN7BGW0"/>
<reference evidence="1" key="2">
    <citation type="submission" date="2023-05" db="EMBL/GenBank/DDBJ databases">
        <authorList>
            <consortium name="Lawrence Berkeley National Laboratory"/>
            <person name="Steindorff A."/>
            <person name="Hensen N."/>
            <person name="Bonometti L."/>
            <person name="Westerberg I."/>
            <person name="Brannstrom I.O."/>
            <person name="Guillou S."/>
            <person name="Cros-Aarteil S."/>
            <person name="Calhoun S."/>
            <person name="Haridas S."/>
            <person name="Kuo A."/>
            <person name="Mondo S."/>
            <person name="Pangilinan J."/>
            <person name="Riley R."/>
            <person name="Labutti K."/>
            <person name="Andreopoulos B."/>
            <person name="Lipzen A."/>
            <person name="Chen C."/>
            <person name="Yanf M."/>
            <person name="Daum C."/>
            <person name="Ng V."/>
            <person name="Clum A."/>
            <person name="Ohm R."/>
            <person name="Martin F."/>
            <person name="Silar P."/>
            <person name="Natvig D."/>
            <person name="Lalanne C."/>
            <person name="Gautier V."/>
            <person name="Ament-Velasquez S.L."/>
            <person name="Kruys A."/>
            <person name="Hutchinson M.I."/>
            <person name="Powell A.J."/>
            <person name="Barry K."/>
            <person name="Miller A.N."/>
            <person name="Grigoriev I.V."/>
            <person name="Debuchy R."/>
            <person name="Gladieux P."/>
            <person name="Thoren M.H."/>
            <person name="Johannesson H."/>
        </authorList>
    </citation>
    <scope>NUCLEOTIDE SEQUENCE</scope>
    <source>
        <strain evidence="1">CBS 990.96</strain>
    </source>
</reference>
<protein>
    <recommendedName>
        <fullName evidence="3">F-box domain-containing protein</fullName>
    </recommendedName>
</protein>
<sequence>RKTTEQEKMLQNLPLDILYHLTIHYLDLPTAISLSSVSPGLHYSLKPLQLCSQEAKALFFLQAEHFPQNTTSLTCFTCWRLLPLTNFPDSQRRGPSGKSGHNIILKTKRICWNCAVTTKRYAHLRPVNKNGITFYPCHICLKSSQKGAHEKCRVLQEIPQGRGAEQKRLKSTICFPPKPTPIDVSIPKIQTLPWKILEKILSGLKYPSLISLRQTNTFFLHKTNPVKHCLSIYDKYTFTLTQWKTLIPLRPGRLGGWAIGPGRGEWCRPCFGCFSVKPLKHFPWKYFQREWNAQNSRCWQMRCWKCLQRFYYHPVSLNDKEGLREWKRQRMCEWCDCLRWSDEEEKECEGCLVKADMVERRKKKIGKKMELKRNTEKFVGWFEGEGAVGKSEDEEEEGEVVDLFGGMGFFE</sequence>
<name>A0AAN7BGW0_9PEZI</name>
<comment type="caution">
    <text evidence="1">The sequence shown here is derived from an EMBL/GenBank/DDBJ whole genome shotgun (WGS) entry which is preliminary data.</text>
</comment>
<dbReference type="EMBL" id="MU865440">
    <property type="protein sequence ID" value="KAK4223104.1"/>
    <property type="molecule type" value="Genomic_DNA"/>
</dbReference>
<feature type="non-terminal residue" evidence="1">
    <location>
        <position position="1"/>
    </location>
</feature>
<organism evidence="1 2">
    <name type="scientific">Podospora fimiseda</name>
    <dbReference type="NCBI Taxonomy" id="252190"/>
    <lineage>
        <taxon>Eukaryota</taxon>
        <taxon>Fungi</taxon>
        <taxon>Dikarya</taxon>
        <taxon>Ascomycota</taxon>
        <taxon>Pezizomycotina</taxon>
        <taxon>Sordariomycetes</taxon>
        <taxon>Sordariomycetidae</taxon>
        <taxon>Sordariales</taxon>
        <taxon>Podosporaceae</taxon>
        <taxon>Podospora</taxon>
    </lineage>
</organism>